<organism evidence="5 6">
    <name type="scientific">Lipomyces tetrasporus</name>
    <dbReference type="NCBI Taxonomy" id="54092"/>
    <lineage>
        <taxon>Eukaryota</taxon>
        <taxon>Fungi</taxon>
        <taxon>Dikarya</taxon>
        <taxon>Ascomycota</taxon>
        <taxon>Saccharomycotina</taxon>
        <taxon>Lipomycetes</taxon>
        <taxon>Lipomycetales</taxon>
        <taxon>Lipomycetaceae</taxon>
        <taxon>Lipomyces</taxon>
    </lineage>
</organism>
<feature type="transmembrane region" description="Helical" evidence="4">
    <location>
        <begin position="344"/>
        <end position="366"/>
    </location>
</feature>
<comment type="subcellular location">
    <subcellularLocation>
        <location evidence="1">Membrane</location>
        <topology evidence="1">Multi-pass membrane protein</topology>
    </subcellularLocation>
</comment>
<dbReference type="InterPro" id="IPR011701">
    <property type="entry name" value="MFS"/>
</dbReference>
<reference evidence="5" key="1">
    <citation type="submission" date="2023-03" db="EMBL/GenBank/DDBJ databases">
        <title>Near-Complete genome sequence of Lipomyces tetrasporous NRRL Y-64009, an oleaginous yeast capable of growing on lignocellulosic hydrolysates.</title>
        <authorList>
            <consortium name="Lawrence Berkeley National Laboratory"/>
            <person name="Jagtap S.S."/>
            <person name="Liu J.-J."/>
            <person name="Walukiewicz H.E."/>
            <person name="Pangilinan J."/>
            <person name="Lipzen A."/>
            <person name="Ahrendt S."/>
            <person name="Koriabine M."/>
            <person name="Cobaugh K."/>
            <person name="Salamov A."/>
            <person name="Yoshinaga Y."/>
            <person name="Ng V."/>
            <person name="Daum C."/>
            <person name="Grigoriev I.V."/>
            <person name="Slininger P.J."/>
            <person name="Dien B.S."/>
            <person name="Jin Y.-S."/>
            <person name="Rao C.V."/>
        </authorList>
    </citation>
    <scope>NUCLEOTIDE SEQUENCE</scope>
    <source>
        <strain evidence="5">NRRL Y-64009</strain>
    </source>
</reference>
<evidence type="ECO:0000256" key="2">
    <source>
        <dbReference type="ARBA" id="ARBA00006727"/>
    </source>
</evidence>
<sequence>MRTSDERPAPQEFELQLRSQDLGHEHGDPQEPSSSQQELKPVDQGRDAWVVLIAGFVFEAVFWGFPMCFGVFQNYYSHVPEFKYDSAKIPLVGTLAQALYYLGAPFSAVLTKLFPKFQRQQIWVGWSLCIVSLLTASFTTSVNGLIGTQGLLYGLGFVTLTYPIISMLNEWWVARKGMAFGLISASSGATGTVMPFIIESLLTKYGHRTTLRASALAMAFLTAPLLPLFRGRLPPSQFASLSRADWAFLKRPLFWIYGSSILVQGLGFFFPVVFLPSYAASIDISPIKGALLLALMSIAQVLGQFAFGYMSDKNLSVSFLAIACCVAAATASFILWGLAKSMPFLTVFSLIYGFFGFGFGTMRVAMGRAASGDPATVFAIYAMYVFLQGVGNVLVGPISAALISGAVTRERFGAGKYGGIVILTGTSSIVAALVISIWHCYQGLQELRG</sequence>
<feature type="region of interest" description="Disordered" evidence="3">
    <location>
        <begin position="1"/>
        <end position="40"/>
    </location>
</feature>
<feature type="transmembrane region" description="Helical" evidence="4">
    <location>
        <begin position="122"/>
        <end position="140"/>
    </location>
</feature>
<dbReference type="PANTHER" id="PTHR11360:SF287">
    <property type="entry name" value="MFS MONOCARBOXYLATE TRANSPORTER"/>
    <property type="match status" value="1"/>
</dbReference>
<feature type="transmembrane region" description="Helical" evidence="4">
    <location>
        <begin position="146"/>
        <end position="165"/>
    </location>
</feature>
<dbReference type="Proteomes" id="UP001217417">
    <property type="component" value="Unassembled WGS sequence"/>
</dbReference>
<feature type="transmembrane region" description="Helical" evidence="4">
    <location>
        <begin position="317"/>
        <end position="338"/>
    </location>
</feature>
<evidence type="ECO:0000313" key="6">
    <source>
        <dbReference type="Proteomes" id="UP001217417"/>
    </source>
</evidence>
<evidence type="ECO:0000256" key="3">
    <source>
        <dbReference type="SAM" id="MobiDB-lite"/>
    </source>
</evidence>
<dbReference type="PANTHER" id="PTHR11360">
    <property type="entry name" value="MONOCARBOXYLATE TRANSPORTER"/>
    <property type="match status" value="1"/>
</dbReference>
<feature type="transmembrane region" description="Helical" evidence="4">
    <location>
        <begin position="210"/>
        <end position="233"/>
    </location>
</feature>
<comment type="caution">
    <text evidence="5">The sequence shown here is derived from an EMBL/GenBank/DDBJ whole genome shotgun (WGS) entry which is preliminary data.</text>
</comment>
<dbReference type="RefSeq" id="XP_056041770.1">
    <property type="nucleotide sequence ID" value="XM_056190077.1"/>
</dbReference>
<dbReference type="InterPro" id="IPR036259">
    <property type="entry name" value="MFS_trans_sf"/>
</dbReference>
<feature type="transmembrane region" description="Helical" evidence="4">
    <location>
        <begin position="49"/>
        <end position="72"/>
    </location>
</feature>
<proteinExistence type="inferred from homology"/>
<dbReference type="GeneID" id="80885243"/>
<dbReference type="Pfam" id="PF07690">
    <property type="entry name" value="MFS_1"/>
    <property type="match status" value="1"/>
</dbReference>
<protein>
    <submittedName>
        <fullName evidence="5">MFS general substrate transporter</fullName>
    </submittedName>
</protein>
<evidence type="ECO:0000256" key="4">
    <source>
        <dbReference type="SAM" id="Phobius"/>
    </source>
</evidence>
<gene>
    <name evidence="5" type="ORF">POJ06DRAFT_282971</name>
</gene>
<dbReference type="GO" id="GO:0016020">
    <property type="term" value="C:membrane"/>
    <property type="evidence" value="ECO:0007669"/>
    <property type="project" value="UniProtKB-SubCell"/>
</dbReference>
<feature type="transmembrane region" description="Helical" evidence="4">
    <location>
        <begin position="92"/>
        <end position="110"/>
    </location>
</feature>
<feature type="transmembrane region" description="Helical" evidence="4">
    <location>
        <begin position="417"/>
        <end position="441"/>
    </location>
</feature>
<dbReference type="EMBL" id="JARPMG010000009">
    <property type="protein sequence ID" value="KAJ8098320.1"/>
    <property type="molecule type" value="Genomic_DNA"/>
</dbReference>
<keyword evidence="4" id="KW-0472">Membrane</keyword>
<dbReference type="InterPro" id="IPR050327">
    <property type="entry name" value="Proton-linked_MCT"/>
</dbReference>
<dbReference type="Gene3D" id="1.20.1250.20">
    <property type="entry name" value="MFS general substrate transporter like domains"/>
    <property type="match status" value="2"/>
</dbReference>
<feature type="transmembrane region" description="Helical" evidence="4">
    <location>
        <begin position="378"/>
        <end position="405"/>
    </location>
</feature>
<dbReference type="GO" id="GO:0022857">
    <property type="term" value="F:transmembrane transporter activity"/>
    <property type="evidence" value="ECO:0007669"/>
    <property type="project" value="InterPro"/>
</dbReference>
<keyword evidence="6" id="KW-1185">Reference proteome</keyword>
<keyword evidence="4" id="KW-0812">Transmembrane</keyword>
<name>A0AAD7VRN9_9ASCO</name>
<dbReference type="AlphaFoldDB" id="A0AAD7VRN9"/>
<evidence type="ECO:0000256" key="1">
    <source>
        <dbReference type="ARBA" id="ARBA00004141"/>
    </source>
</evidence>
<accession>A0AAD7VRN9</accession>
<feature type="transmembrane region" description="Helical" evidence="4">
    <location>
        <begin position="254"/>
        <end position="278"/>
    </location>
</feature>
<evidence type="ECO:0000313" key="5">
    <source>
        <dbReference type="EMBL" id="KAJ8098320.1"/>
    </source>
</evidence>
<feature type="transmembrane region" description="Helical" evidence="4">
    <location>
        <begin position="177"/>
        <end position="198"/>
    </location>
</feature>
<feature type="transmembrane region" description="Helical" evidence="4">
    <location>
        <begin position="290"/>
        <end position="310"/>
    </location>
</feature>
<comment type="similarity">
    <text evidence="2">Belongs to the major facilitator superfamily. Monocarboxylate porter (TC 2.A.1.13) family.</text>
</comment>
<keyword evidence="4" id="KW-1133">Transmembrane helix</keyword>
<dbReference type="SUPFAM" id="SSF103473">
    <property type="entry name" value="MFS general substrate transporter"/>
    <property type="match status" value="1"/>
</dbReference>